<proteinExistence type="predicted"/>
<dbReference type="PROSITE" id="PS00676">
    <property type="entry name" value="SIGMA54_INTERACT_2"/>
    <property type="match status" value="1"/>
</dbReference>
<dbReference type="GO" id="GO:0005524">
    <property type="term" value="F:ATP binding"/>
    <property type="evidence" value="ECO:0007669"/>
    <property type="project" value="UniProtKB-KW"/>
</dbReference>
<dbReference type="Gene3D" id="1.10.10.60">
    <property type="entry name" value="Homeodomain-like"/>
    <property type="match status" value="1"/>
</dbReference>
<dbReference type="PANTHER" id="PTHR32071:SF57">
    <property type="entry name" value="C4-DICARBOXYLATE TRANSPORT TRANSCRIPTIONAL REGULATORY PROTEIN DCTD"/>
    <property type="match status" value="1"/>
</dbReference>
<dbReference type="EMBL" id="UINC01001189">
    <property type="protein sequence ID" value="SUZ73762.1"/>
    <property type="molecule type" value="Genomic_DNA"/>
</dbReference>
<protein>
    <recommendedName>
        <fullName evidence="7">Sigma-54 factor interaction domain-containing protein</fullName>
    </recommendedName>
</protein>
<keyword evidence="5" id="KW-0804">Transcription</keyword>
<dbReference type="InterPro" id="IPR025662">
    <property type="entry name" value="Sigma_54_int_dom_ATP-bd_1"/>
</dbReference>
<dbReference type="InterPro" id="IPR027417">
    <property type="entry name" value="P-loop_NTPase"/>
</dbReference>
<name>A0A381Q368_9ZZZZ</name>
<dbReference type="GO" id="GO:0006355">
    <property type="term" value="P:regulation of DNA-templated transcription"/>
    <property type="evidence" value="ECO:0007669"/>
    <property type="project" value="InterPro"/>
</dbReference>
<dbReference type="Gene3D" id="1.10.8.60">
    <property type="match status" value="1"/>
</dbReference>
<gene>
    <name evidence="8" type="ORF">METZ01_LOCUS26616</name>
</gene>
<keyword evidence="3" id="KW-0805">Transcription regulation</keyword>
<organism evidence="8">
    <name type="scientific">marine metagenome</name>
    <dbReference type="NCBI Taxonomy" id="408172"/>
    <lineage>
        <taxon>unclassified sequences</taxon>
        <taxon>metagenomes</taxon>
        <taxon>ecological metagenomes</taxon>
    </lineage>
</organism>
<evidence type="ECO:0000256" key="4">
    <source>
        <dbReference type="ARBA" id="ARBA00023125"/>
    </source>
</evidence>
<dbReference type="AlphaFoldDB" id="A0A381Q368"/>
<evidence type="ECO:0000256" key="3">
    <source>
        <dbReference type="ARBA" id="ARBA00023015"/>
    </source>
</evidence>
<keyword evidence="4" id="KW-0238">DNA-binding</keyword>
<dbReference type="Gene3D" id="3.40.50.300">
    <property type="entry name" value="P-loop containing nucleotide triphosphate hydrolases"/>
    <property type="match status" value="1"/>
</dbReference>
<dbReference type="Pfam" id="PF25601">
    <property type="entry name" value="AAA_lid_14"/>
    <property type="match status" value="1"/>
</dbReference>
<evidence type="ECO:0000259" key="7">
    <source>
        <dbReference type="PROSITE" id="PS50045"/>
    </source>
</evidence>
<evidence type="ECO:0000256" key="2">
    <source>
        <dbReference type="ARBA" id="ARBA00022840"/>
    </source>
</evidence>
<dbReference type="PROSITE" id="PS50045">
    <property type="entry name" value="SIGMA54_INTERACT_4"/>
    <property type="match status" value="1"/>
</dbReference>
<keyword evidence="2" id="KW-0067">ATP-binding</keyword>
<dbReference type="FunFam" id="3.40.50.300:FF:000006">
    <property type="entry name" value="DNA-binding transcriptional regulator NtrC"/>
    <property type="match status" value="1"/>
</dbReference>
<evidence type="ECO:0000256" key="6">
    <source>
        <dbReference type="SAM" id="MobiDB-lite"/>
    </source>
</evidence>
<dbReference type="InterPro" id="IPR003593">
    <property type="entry name" value="AAA+_ATPase"/>
</dbReference>
<dbReference type="PANTHER" id="PTHR32071">
    <property type="entry name" value="TRANSCRIPTIONAL REGULATORY PROTEIN"/>
    <property type="match status" value="1"/>
</dbReference>
<reference evidence="8" key="1">
    <citation type="submission" date="2018-05" db="EMBL/GenBank/DDBJ databases">
        <authorList>
            <person name="Lanie J.A."/>
            <person name="Ng W.-L."/>
            <person name="Kazmierczak K.M."/>
            <person name="Andrzejewski T.M."/>
            <person name="Davidsen T.M."/>
            <person name="Wayne K.J."/>
            <person name="Tettelin H."/>
            <person name="Glass J.I."/>
            <person name="Rusch D."/>
            <person name="Podicherti R."/>
            <person name="Tsui H.-C.T."/>
            <person name="Winkler M.E."/>
        </authorList>
    </citation>
    <scope>NUCLEOTIDE SEQUENCE</scope>
</reference>
<dbReference type="InterPro" id="IPR058031">
    <property type="entry name" value="AAA_lid_NorR"/>
</dbReference>
<dbReference type="InterPro" id="IPR002197">
    <property type="entry name" value="HTH_Fis"/>
</dbReference>
<dbReference type="InterPro" id="IPR025943">
    <property type="entry name" value="Sigma_54_int_dom_ATP-bd_2"/>
</dbReference>
<dbReference type="GO" id="GO:0043565">
    <property type="term" value="F:sequence-specific DNA binding"/>
    <property type="evidence" value="ECO:0007669"/>
    <property type="project" value="InterPro"/>
</dbReference>
<dbReference type="SMART" id="SM00382">
    <property type="entry name" value="AAA"/>
    <property type="match status" value="1"/>
</dbReference>
<dbReference type="Pfam" id="PF02954">
    <property type="entry name" value="HTH_8"/>
    <property type="match status" value="1"/>
</dbReference>
<accession>A0A381Q368</accession>
<feature type="non-terminal residue" evidence="8">
    <location>
        <position position="1"/>
    </location>
</feature>
<dbReference type="SUPFAM" id="SSF46689">
    <property type="entry name" value="Homeodomain-like"/>
    <property type="match status" value="1"/>
</dbReference>
<dbReference type="InterPro" id="IPR025944">
    <property type="entry name" value="Sigma_54_int_dom_CS"/>
</dbReference>
<dbReference type="CDD" id="cd00009">
    <property type="entry name" value="AAA"/>
    <property type="match status" value="1"/>
</dbReference>
<dbReference type="InterPro" id="IPR009057">
    <property type="entry name" value="Homeodomain-like_sf"/>
</dbReference>
<feature type="domain" description="Sigma-54 factor interaction" evidence="7">
    <location>
        <begin position="118"/>
        <end position="347"/>
    </location>
</feature>
<evidence type="ECO:0000256" key="5">
    <source>
        <dbReference type="ARBA" id="ARBA00023163"/>
    </source>
</evidence>
<dbReference type="SUPFAM" id="SSF52540">
    <property type="entry name" value="P-loop containing nucleoside triphosphate hydrolases"/>
    <property type="match status" value="1"/>
</dbReference>
<keyword evidence="1" id="KW-0547">Nucleotide-binding</keyword>
<dbReference type="PRINTS" id="PR01590">
    <property type="entry name" value="HTHFIS"/>
</dbReference>
<feature type="region of interest" description="Disordered" evidence="6">
    <location>
        <begin position="450"/>
        <end position="469"/>
    </location>
</feature>
<evidence type="ECO:0000313" key="8">
    <source>
        <dbReference type="EMBL" id="SUZ73762.1"/>
    </source>
</evidence>
<dbReference type="PROSITE" id="PS00675">
    <property type="entry name" value="SIGMA54_INTERACT_1"/>
    <property type="match status" value="1"/>
</dbReference>
<evidence type="ECO:0000256" key="1">
    <source>
        <dbReference type="ARBA" id="ARBA00022741"/>
    </source>
</evidence>
<sequence>VLVSTHHLERAGELREAFKGAGYEVELVTPDEDVSGGAPIELLVVTGSPASVSAQTLVRSAHADSKAPAFAIVENADAIPSLAADYVEVFSDAAHADDVVFVARSLIERRRLQALAGIVGETDAIKEALERVVQFAPVGSTVLITGESGTGKELVARGIHHLSSRRHRPFIAVNVAALSETLLESELFGHEKGAFTGAIDSRRGLFELADKGTIFLDEIGEMPLDTQTKLLRVLEQREFRRVGGEDVIRVDIRIVTATNQDLKQLVAGGRFRKDLFYRLNVLHIELPPLRSRREDIPLLIDAFIRDASRRQDHRFEGISPEAMEILQDYRWPGNVRELENLVESMVVLAPGRKVLPEDIPSDVRGIAPATAALVPLGEGSSLALEDPSSQRIRPELQFIFRTLVDLRMDMDDLRKEFDAYRPPQPGTPGAVETYPVGEGRVEISVRPPAGVSEEPWEVEEPPEAAPGDGAVVYRSGMTMDDLERAAIAAVLVEVRGNRRKAAQMLAIGERTLYRKIKAYQIDEDEEESS</sequence>
<dbReference type="InterPro" id="IPR002078">
    <property type="entry name" value="Sigma_54_int"/>
</dbReference>
<dbReference type="PROSITE" id="PS00688">
    <property type="entry name" value="SIGMA54_INTERACT_3"/>
    <property type="match status" value="1"/>
</dbReference>
<dbReference type="Pfam" id="PF00158">
    <property type="entry name" value="Sigma54_activat"/>
    <property type="match status" value="1"/>
</dbReference>